<accession>A0A915LCD7</accession>
<dbReference type="Proteomes" id="UP000887565">
    <property type="component" value="Unplaced"/>
</dbReference>
<dbReference type="WBParaSite" id="nRc.2.0.1.t48008-RA">
    <property type="protein sequence ID" value="nRc.2.0.1.t48008-RA"/>
    <property type="gene ID" value="nRc.2.0.1.g48008"/>
</dbReference>
<protein>
    <submittedName>
        <fullName evidence="3">Uncharacterized protein</fullName>
    </submittedName>
</protein>
<keyword evidence="1" id="KW-0812">Transmembrane</keyword>
<evidence type="ECO:0000256" key="1">
    <source>
        <dbReference type="SAM" id="Phobius"/>
    </source>
</evidence>
<evidence type="ECO:0000313" key="2">
    <source>
        <dbReference type="Proteomes" id="UP000887565"/>
    </source>
</evidence>
<keyword evidence="1" id="KW-0472">Membrane</keyword>
<feature type="transmembrane region" description="Helical" evidence="1">
    <location>
        <begin position="29"/>
        <end position="52"/>
    </location>
</feature>
<keyword evidence="1" id="KW-1133">Transmembrane helix</keyword>
<organism evidence="2 3">
    <name type="scientific">Romanomermis culicivorax</name>
    <name type="common">Nematode worm</name>
    <dbReference type="NCBI Taxonomy" id="13658"/>
    <lineage>
        <taxon>Eukaryota</taxon>
        <taxon>Metazoa</taxon>
        <taxon>Ecdysozoa</taxon>
        <taxon>Nematoda</taxon>
        <taxon>Enoplea</taxon>
        <taxon>Dorylaimia</taxon>
        <taxon>Mermithida</taxon>
        <taxon>Mermithoidea</taxon>
        <taxon>Mermithidae</taxon>
        <taxon>Romanomermis</taxon>
    </lineage>
</organism>
<name>A0A915LCD7_ROMCU</name>
<reference evidence="3" key="1">
    <citation type="submission" date="2022-11" db="UniProtKB">
        <authorList>
            <consortium name="WormBaseParasite"/>
        </authorList>
    </citation>
    <scope>IDENTIFICATION</scope>
</reference>
<proteinExistence type="predicted"/>
<keyword evidence="2" id="KW-1185">Reference proteome</keyword>
<evidence type="ECO:0000313" key="3">
    <source>
        <dbReference type="WBParaSite" id="nRc.2.0.1.t48008-RA"/>
    </source>
</evidence>
<sequence length="74" mass="8369">MGLGLGGMNGPLLQMIGTLTNRRFDFSCYYFASTNLLLWLFSTLCYIFHLMIMQDTNQTRGSCTSDNALQAIYI</sequence>
<dbReference type="AlphaFoldDB" id="A0A915LCD7"/>